<evidence type="ECO:0000256" key="1">
    <source>
        <dbReference type="SAM" id="SignalP"/>
    </source>
</evidence>
<feature type="signal peptide" evidence="1">
    <location>
        <begin position="1"/>
        <end position="24"/>
    </location>
</feature>
<organism evidence="2 3">
    <name type="scientific">Lentinula detonsa</name>
    <dbReference type="NCBI Taxonomy" id="2804962"/>
    <lineage>
        <taxon>Eukaryota</taxon>
        <taxon>Fungi</taxon>
        <taxon>Dikarya</taxon>
        <taxon>Basidiomycota</taxon>
        <taxon>Agaricomycotina</taxon>
        <taxon>Agaricomycetes</taxon>
        <taxon>Agaricomycetidae</taxon>
        <taxon>Agaricales</taxon>
        <taxon>Marasmiineae</taxon>
        <taxon>Omphalotaceae</taxon>
        <taxon>Lentinula</taxon>
    </lineage>
</organism>
<comment type="caution">
    <text evidence="2">The sequence shown here is derived from an EMBL/GenBank/DDBJ whole genome shotgun (WGS) entry which is preliminary data.</text>
</comment>
<proteinExistence type="predicted"/>
<reference evidence="2" key="1">
    <citation type="submission" date="2022-08" db="EMBL/GenBank/DDBJ databases">
        <authorList>
            <consortium name="DOE Joint Genome Institute"/>
            <person name="Min B."/>
            <person name="Riley R."/>
            <person name="Sierra-Patev S."/>
            <person name="Naranjo-Ortiz M."/>
            <person name="Looney B."/>
            <person name="Konkel Z."/>
            <person name="Slot J.C."/>
            <person name="Sakamoto Y."/>
            <person name="Steenwyk J.L."/>
            <person name="Rokas A."/>
            <person name="Carro J."/>
            <person name="Camarero S."/>
            <person name="Ferreira P."/>
            <person name="Molpeceres G."/>
            <person name="Ruiz-Duenas F.J."/>
            <person name="Serrano A."/>
            <person name="Henrissat B."/>
            <person name="Drula E."/>
            <person name="Hughes K.W."/>
            <person name="Mata J.L."/>
            <person name="Ishikawa N.K."/>
            <person name="Vargas-Isla R."/>
            <person name="Ushijima S."/>
            <person name="Smith C.A."/>
            <person name="Ahrendt S."/>
            <person name="Andreopoulos W."/>
            <person name="He G."/>
            <person name="Labutti K."/>
            <person name="Lipzen A."/>
            <person name="Ng V."/>
            <person name="Sandor L."/>
            <person name="Barry K."/>
            <person name="Martinez A.T."/>
            <person name="Xiao Y."/>
            <person name="Gibbons J.G."/>
            <person name="Terashima K."/>
            <person name="Hibbett D.S."/>
            <person name="Grigoriev I.V."/>
        </authorList>
    </citation>
    <scope>NUCLEOTIDE SEQUENCE</scope>
    <source>
        <strain evidence="2">TFB7829</strain>
    </source>
</reference>
<protein>
    <submittedName>
        <fullName evidence="2">Uncharacterized protein</fullName>
    </submittedName>
</protein>
<evidence type="ECO:0000313" key="3">
    <source>
        <dbReference type="Proteomes" id="UP001163850"/>
    </source>
</evidence>
<gene>
    <name evidence="2" type="ORF">F5890DRAFT_1536252</name>
</gene>
<dbReference type="EMBL" id="MU802119">
    <property type="protein sequence ID" value="KAJ3981357.1"/>
    <property type="molecule type" value="Genomic_DNA"/>
</dbReference>
<evidence type="ECO:0000313" key="2">
    <source>
        <dbReference type="EMBL" id="KAJ3981357.1"/>
    </source>
</evidence>
<dbReference type="AlphaFoldDB" id="A0AA38URG2"/>
<sequence length="112" mass="12374">MSPLPLKIFLISLICIANMVVVNTGPVTRVQKTAADNLLAKRDGPLIGYLIFVQKEDAVVFEDGKFPDSNGFLGVKFLIQADCSRKCKATKRRVITAQALKTQNKQPPQMQL</sequence>
<accession>A0AA38URG2</accession>
<keyword evidence="1" id="KW-0732">Signal</keyword>
<dbReference type="Proteomes" id="UP001163850">
    <property type="component" value="Unassembled WGS sequence"/>
</dbReference>
<feature type="chain" id="PRO_5041430140" evidence="1">
    <location>
        <begin position="25"/>
        <end position="112"/>
    </location>
</feature>
<name>A0AA38URG2_9AGAR</name>